<sequence length="272" mass="30766">MMLNSKPVLVIVNKQFLPKVDKNLQISPNITVKSDVSQPSPHPINETLTAPILDPLHSGHRYQRKAKTLSDIKKHKQRKLSERIVQNSILVDIPEDSRLQSDFTETTTTDDTIKNMKSIMEGRAGCPIYHTSFPAIDETLKKMCIMEEEVFKFSYSQICQLLQVYHRSFSICADSPSIALKYAIPASQVNSDDCFLILHPNRYRSEFDVLKQSSSTHYKETESAGNKLGDCSSYNSIESEADPSTREVHNTGTTLSSTTIKKHLRCLYNVQP</sequence>
<comment type="caution">
    <text evidence="1">The sequence shown here is derived from an EMBL/GenBank/DDBJ whole genome shotgun (WGS) entry which is preliminary data.</text>
</comment>
<keyword evidence="2" id="KW-1185">Reference proteome</keyword>
<proteinExistence type="predicted"/>
<accession>A0A9W6YXA6</accession>
<name>A0A9W6YXA6_AMBMO</name>
<dbReference type="AlphaFoldDB" id="A0A9W6YXA6"/>
<evidence type="ECO:0000313" key="1">
    <source>
        <dbReference type="EMBL" id="GMG30626.1"/>
    </source>
</evidence>
<dbReference type="EMBL" id="BSXU01001747">
    <property type="protein sequence ID" value="GMG30626.1"/>
    <property type="molecule type" value="Genomic_DNA"/>
</dbReference>
<protein>
    <submittedName>
        <fullName evidence="1">Unnamed protein product</fullName>
    </submittedName>
</protein>
<evidence type="ECO:0000313" key="2">
    <source>
        <dbReference type="Proteomes" id="UP001165063"/>
    </source>
</evidence>
<organism evidence="1 2">
    <name type="scientific">Ambrosiozyma monospora</name>
    <name type="common">Yeast</name>
    <name type="synonym">Endomycopsis monosporus</name>
    <dbReference type="NCBI Taxonomy" id="43982"/>
    <lineage>
        <taxon>Eukaryota</taxon>
        <taxon>Fungi</taxon>
        <taxon>Dikarya</taxon>
        <taxon>Ascomycota</taxon>
        <taxon>Saccharomycotina</taxon>
        <taxon>Pichiomycetes</taxon>
        <taxon>Pichiales</taxon>
        <taxon>Pichiaceae</taxon>
        <taxon>Ambrosiozyma</taxon>
    </lineage>
</organism>
<dbReference type="Proteomes" id="UP001165063">
    <property type="component" value="Unassembled WGS sequence"/>
</dbReference>
<reference evidence="1" key="1">
    <citation type="submission" date="2023-04" db="EMBL/GenBank/DDBJ databases">
        <title>Ambrosiozyma monospora NBRC 1965.</title>
        <authorList>
            <person name="Ichikawa N."/>
            <person name="Sato H."/>
            <person name="Tonouchi N."/>
        </authorList>
    </citation>
    <scope>NUCLEOTIDE SEQUENCE</scope>
    <source>
        <strain evidence="1">NBRC 1965</strain>
    </source>
</reference>
<gene>
    <name evidence="1" type="ORF">Amon01_000388000</name>
</gene>